<evidence type="ECO:0000313" key="12">
    <source>
        <dbReference type="Proteomes" id="UP000886653"/>
    </source>
</evidence>
<dbReference type="Pfam" id="PF03211">
    <property type="entry name" value="Pectate_lyase"/>
    <property type="match status" value="1"/>
</dbReference>
<dbReference type="InterPro" id="IPR004898">
    <property type="entry name" value="Pectate_lyase_PlyH/PlyE-like"/>
</dbReference>
<dbReference type="Gene3D" id="2.160.20.10">
    <property type="entry name" value="Single-stranded right-handed beta-helix, Pectin lyase-like"/>
    <property type="match status" value="1"/>
</dbReference>
<evidence type="ECO:0000256" key="5">
    <source>
        <dbReference type="ARBA" id="ARBA00022525"/>
    </source>
</evidence>
<evidence type="ECO:0000256" key="9">
    <source>
        <dbReference type="ARBA" id="ARBA00025679"/>
    </source>
</evidence>
<comment type="subcellular location">
    <subcellularLocation>
        <location evidence="3 10">Secreted</location>
    </subcellularLocation>
</comment>
<comment type="caution">
    <text evidence="11">The sequence shown here is derived from an EMBL/GenBank/DDBJ whole genome shotgun (WGS) entry which is preliminary data.</text>
</comment>
<dbReference type="OrthoDB" id="441042at2759"/>
<keyword evidence="5 10" id="KW-0964">Secreted</keyword>
<evidence type="ECO:0000256" key="3">
    <source>
        <dbReference type="ARBA" id="ARBA00004613"/>
    </source>
</evidence>
<dbReference type="GO" id="GO:0045490">
    <property type="term" value="P:pectin catabolic process"/>
    <property type="evidence" value="ECO:0007669"/>
    <property type="project" value="TreeGrafter"/>
</dbReference>
<keyword evidence="7 10" id="KW-0106">Calcium</keyword>
<keyword evidence="8 10" id="KW-0456">Lyase</keyword>
<evidence type="ECO:0000256" key="6">
    <source>
        <dbReference type="ARBA" id="ARBA00022729"/>
    </source>
</evidence>
<sequence length="273" mass="29520">MFQKLVFLVPVWVMLGLQDTIFSTSYTVAGTLRVRHPTHFHKSVLPYAPNGDDETIYKKNPTTSCKVPEVVKTITISTPITVKAGQTFDCKYNKYQRDDHSCNLNVEKGHEAAIFILEEGASLRRCLLGYSQEGLYCMGGCDIIDCHWTQMCDEAITLKQTSGKSLVSQSSFSNGGNKVIQSDGGGSVTVEDSCFSNVDIVYRSCGGSGCTNQKRDVVFNNIQLEGVNTLAGFNGKNGDTVNVVSYSGTAAKTMCEDKEAGTTTGVPPGCTIS</sequence>
<comment type="catalytic activity">
    <reaction evidence="1 10">
        <text>Eliminative cleavage of (1-&gt;4)-alpha-D-galacturonan to give oligosaccharides with 4-deoxy-alpha-D-galact-4-enuronosyl groups at their non-reducing ends.</text>
        <dbReference type="EC" id="4.2.2.2"/>
    </reaction>
</comment>
<evidence type="ECO:0000256" key="10">
    <source>
        <dbReference type="RuleBase" id="RU367009"/>
    </source>
</evidence>
<gene>
    <name evidence="11" type="ORF">CROQUDRAFT_719364</name>
</gene>
<dbReference type="GO" id="GO:0030570">
    <property type="term" value="F:pectate lyase activity"/>
    <property type="evidence" value="ECO:0007669"/>
    <property type="project" value="UniProtKB-UniRule"/>
</dbReference>
<dbReference type="Proteomes" id="UP000886653">
    <property type="component" value="Unassembled WGS sequence"/>
</dbReference>
<comment type="function">
    <text evidence="9 10">Pectinolytic enzyme consist of four classes of enzymes: pectin lyase, polygalacturonase, pectin methylesterase and rhamnogalacturonase. Among pectinolytic enzymes, pectin lyase is the most important in depolymerization of pectin, since it cleaves internal glycosidic bonds of highly methylated pectins. Favors pectate, the anion, over pectin, the methyl ester.</text>
</comment>
<evidence type="ECO:0000256" key="8">
    <source>
        <dbReference type="ARBA" id="ARBA00023239"/>
    </source>
</evidence>
<feature type="chain" id="PRO_5040527561" description="Pectate lyase" evidence="10">
    <location>
        <begin position="17"/>
        <end position="273"/>
    </location>
</feature>
<organism evidence="11 12">
    <name type="scientific">Cronartium quercuum f. sp. fusiforme G11</name>
    <dbReference type="NCBI Taxonomy" id="708437"/>
    <lineage>
        <taxon>Eukaryota</taxon>
        <taxon>Fungi</taxon>
        <taxon>Dikarya</taxon>
        <taxon>Basidiomycota</taxon>
        <taxon>Pucciniomycotina</taxon>
        <taxon>Pucciniomycetes</taxon>
        <taxon>Pucciniales</taxon>
        <taxon>Coleosporiaceae</taxon>
        <taxon>Cronartium</taxon>
    </lineage>
</organism>
<dbReference type="EC" id="4.2.2.2" evidence="10"/>
<accession>A0A9P6TGS1</accession>
<protein>
    <recommendedName>
        <fullName evidence="10">Pectate lyase</fullName>
        <ecNumber evidence="10">4.2.2.2</ecNumber>
    </recommendedName>
</protein>
<evidence type="ECO:0000256" key="1">
    <source>
        <dbReference type="ARBA" id="ARBA00000695"/>
    </source>
</evidence>
<dbReference type="PANTHER" id="PTHR33407">
    <property type="entry name" value="PECTATE LYASE F-RELATED"/>
    <property type="match status" value="1"/>
</dbReference>
<dbReference type="PANTHER" id="PTHR33407:SF9">
    <property type="entry name" value="PECTATE LYASE F-RELATED"/>
    <property type="match status" value="1"/>
</dbReference>
<reference evidence="11" key="1">
    <citation type="submission" date="2013-11" db="EMBL/GenBank/DDBJ databases">
        <title>Genome sequence of the fusiform rust pathogen reveals effectors for host alternation and coevolution with pine.</title>
        <authorList>
            <consortium name="DOE Joint Genome Institute"/>
            <person name="Smith K."/>
            <person name="Pendleton A."/>
            <person name="Kubisiak T."/>
            <person name="Anderson C."/>
            <person name="Salamov A."/>
            <person name="Aerts A."/>
            <person name="Riley R."/>
            <person name="Clum A."/>
            <person name="Lindquist E."/>
            <person name="Ence D."/>
            <person name="Campbell M."/>
            <person name="Kronenberg Z."/>
            <person name="Feau N."/>
            <person name="Dhillon B."/>
            <person name="Hamelin R."/>
            <person name="Burleigh J."/>
            <person name="Smith J."/>
            <person name="Yandell M."/>
            <person name="Nelson C."/>
            <person name="Grigoriev I."/>
            <person name="Davis J."/>
        </authorList>
    </citation>
    <scope>NUCLEOTIDE SEQUENCE</scope>
    <source>
        <strain evidence="11">G11</strain>
    </source>
</reference>
<evidence type="ECO:0000256" key="4">
    <source>
        <dbReference type="ARBA" id="ARBA00006463"/>
    </source>
</evidence>
<dbReference type="SUPFAM" id="SSF51126">
    <property type="entry name" value="Pectin lyase-like"/>
    <property type="match status" value="1"/>
</dbReference>
<evidence type="ECO:0000256" key="7">
    <source>
        <dbReference type="ARBA" id="ARBA00022837"/>
    </source>
</evidence>
<comment type="similarity">
    <text evidence="4 10">Belongs to the polysaccharide lyase 3 family.</text>
</comment>
<proteinExistence type="inferred from homology"/>
<keyword evidence="6 10" id="KW-0732">Signal</keyword>
<dbReference type="GO" id="GO:0005576">
    <property type="term" value="C:extracellular region"/>
    <property type="evidence" value="ECO:0007669"/>
    <property type="project" value="UniProtKB-SubCell"/>
</dbReference>
<evidence type="ECO:0000313" key="11">
    <source>
        <dbReference type="EMBL" id="KAG0152061.1"/>
    </source>
</evidence>
<evidence type="ECO:0000256" key="2">
    <source>
        <dbReference type="ARBA" id="ARBA00001913"/>
    </source>
</evidence>
<dbReference type="AlphaFoldDB" id="A0A9P6TGS1"/>
<dbReference type="InterPro" id="IPR012334">
    <property type="entry name" value="Pectin_lyas_fold"/>
</dbReference>
<keyword evidence="12" id="KW-1185">Reference proteome</keyword>
<dbReference type="EMBL" id="MU167209">
    <property type="protein sequence ID" value="KAG0152061.1"/>
    <property type="molecule type" value="Genomic_DNA"/>
</dbReference>
<dbReference type="InterPro" id="IPR011050">
    <property type="entry name" value="Pectin_lyase_fold/virulence"/>
</dbReference>
<name>A0A9P6TGS1_9BASI</name>
<comment type="cofactor">
    <cofactor evidence="2 10">
        <name>Ca(2+)</name>
        <dbReference type="ChEBI" id="CHEBI:29108"/>
    </cofactor>
</comment>
<feature type="signal peptide" evidence="10">
    <location>
        <begin position="1"/>
        <end position="16"/>
    </location>
</feature>